<evidence type="ECO:0000313" key="1">
    <source>
        <dbReference type="EMBL" id="BAL88365.1"/>
    </source>
</evidence>
<dbReference type="HOGENOM" id="CLU_136250_0_0_11"/>
<dbReference type="PATRIC" id="fig|512565.3.peg.3141"/>
<organism evidence="1 2">
    <name type="scientific">Actinoplanes missouriensis (strain ATCC 14538 / DSM 43046 / CBS 188.64 / JCM 3121 / NBRC 102363 / NCIMB 12654 / NRRL B-3342 / UNCC 431)</name>
    <dbReference type="NCBI Taxonomy" id="512565"/>
    <lineage>
        <taxon>Bacteria</taxon>
        <taxon>Bacillati</taxon>
        <taxon>Actinomycetota</taxon>
        <taxon>Actinomycetes</taxon>
        <taxon>Micromonosporales</taxon>
        <taxon>Micromonosporaceae</taxon>
        <taxon>Actinoplanes</taxon>
    </lineage>
</organism>
<dbReference type="KEGG" id="ams:AMIS_31450"/>
<dbReference type="EMBL" id="AP012319">
    <property type="protein sequence ID" value="BAL88365.1"/>
    <property type="molecule type" value="Genomic_DNA"/>
</dbReference>
<dbReference type="Proteomes" id="UP000007882">
    <property type="component" value="Chromosome"/>
</dbReference>
<protein>
    <submittedName>
        <fullName evidence="1">Uncharacterized protein</fullName>
    </submittedName>
</protein>
<sequence length="118" mass="14151">MDDALTVLRQEFEAAEGSFLLRLRGADLVWDRAAFSRLEQAMRKACKQYEGHDGLPRWMAEGFYYASHFVAEWTSHPNFPRPEPVQYYEDCLERLRDLADWFFYGWHAYQEPHVWQDL</sequence>
<dbReference type="RefSeq" id="WP_014443260.1">
    <property type="nucleotide sequence ID" value="NC_017093.1"/>
</dbReference>
<gene>
    <name evidence="1" type="ordered locus">AMIS_31450</name>
</gene>
<dbReference type="AlphaFoldDB" id="I0H5S8"/>
<reference evidence="1 2" key="1">
    <citation type="submission" date="2012-02" db="EMBL/GenBank/DDBJ databases">
        <title>Complete genome sequence of Actinoplanes missouriensis 431 (= NBRC 102363).</title>
        <authorList>
            <person name="Ohnishi Y."/>
            <person name="Ishikawa J."/>
            <person name="Sekine M."/>
            <person name="Hosoyama A."/>
            <person name="Harada T."/>
            <person name="Narita H."/>
            <person name="Hata T."/>
            <person name="Konno Y."/>
            <person name="Tutikane K."/>
            <person name="Fujita N."/>
            <person name="Horinouchi S."/>
            <person name="Hayakawa M."/>
        </authorList>
    </citation>
    <scope>NUCLEOTIDE SEQUENCE [LARGE SCALE GENOMIC DNA]</scope>
    <source>
        <strain evidence="2">ATCC 14538 / DSM 43046 / CBS 188.64 / JCM 3121 / NBRC 102363 / NCIMB 12654 / NRRL B-3342 / UNCC 431</strain>
    </source>
</reference>
<keyword evidence="2" id="KW-1185">Reference proteome</keyword>
<accession>I0H5S8</accession>
<proteinExistence type="predicted"/>
<dbReference type="eggNOG" id="ENOG50344PV">
    <property type="taxonomic scope" value="Bacteria"/>
</dbReference>
<name>I0H5S8_ACTM4</name>
<evidence type="ECO:0000313" key="2">
    <source>
        <dbReference type="Proteomes" id="UP000007882"/>
    </source>
</evidence>
<dbReference type="STRING" id="512565.AMIS_31450"/>